<organism evidence="2">
    <name type="scientific">Menopon gallinae</name>
    <name type="common">poultry shaft louse</name>
    <dbReference type="NCBI Taxonomy" id="328185"/>
    <lineage>
        <taxon>Eukaryota</taxon>
        <taxon>Metazoa</taxon>
        <taxon>Ecdysozoa</taxon>
        <taxon>Arthropoda</taxon>
        <taxon>Hexapoda</taxon>
        <taxon>Insecta</taxon>
        <taxon>Pterygota</taxon>
        <taxon>Neoptera</taxon>
        <taxon>Paraneoptera</taxon>
        <taxon>Psocodea</taxon>
        <taxon>Troctomorpha</taxon>
        <taxon>Phthiraptera</taxon>
        <taxon>Amblycera</taxon>
        <taxon>Menoponidae</taxon>
        <taxon>Menopon</taxon>
    </lineage>
</organism>
<gene>
    <name evidence="2" type="ORF">PYX00_000137</name>
</gene>
<evidence type="ECO:0000256" key="1">
    <source>
        <dbReference type="SAM" id="Phobius"/>
    </source>
</evidence>
<keyword evidence="1" id="KW-0812">Transmembrane</keyword>
<feature type="transmembrane region" description="Helical" evidence="1">
    <location>
        <begin position="43"/>
        <end position="63"/>
    </location>
</feature>
<keyword evidence="1" id="KW-0472">Membrane</keyword>
<evidence type="ECO:0000313" key="2">
    <source>
        <dbReference type="EMBL" id="KAL0278280.1"/>
    </source>
</evidence>
<dbReference type="EMBL" id="JARGDH010000001">
    <property type="protein sequence ID" value="KAL0278280.1"/>
    <property type="molecule type" value="Genomic_DNA"/>
</dbReference>
<sequence length="151" mass="17134">MSMKEKAKKQVVNILEAIVNLIIMCLAMGRMCVDCTNGIRSQLVDATIFGYFAVNCLLVLAIFIEEQQFHKFWKLAVYLLGGVLFLISGALVLDFMTTREKHRLYSDDPGYYGNDYYTGILTAIGLLCIVMVVLYIVDMLLLFKKDIQNRG</sequence>
<keyword evidence="1" id="KW-1133">Transmembrane helix</keyword>
<protein>
    <recommendedName>
        <fullName evidence="3">MARVEL domain-containing protein</fullName>
    </recommendedName>
</protein>
<reference evidence="2" key="1">
    <citation type="journal article" date="2024" name="Gigascience">
        <title>Chromosome-level genome of the poultry shaft louse Menopon gallinae provides insight into the host-switching and adaptive evolution of parasitic lice.</title>
        <authorList>
            <person name="Xu Y."/>
            <person name="Ma L."/>
            <person name="Liu S."/>
            <person name="Liang Y."/>
            <person name="Liu Q."/>
            <person name="He Z."/>
            <person name="Tian L."/>
            <person name="Duan Y."/>
            <person name="Cai W."/>
            <person name="Li H."/>
            <person name="Song F."/>
        </authorList>
    </citation>
    <scope>NUCLEOTIDE SEQUENCE</scope>
    <source>
        <strain evidence="2">Cailab_2023a</strain>
    </source>
</reference>
<proteinExistence type="predicted"/>
<accession>A0AAW2I7Z2</accession>
<feature type="transmembrane region" description="Helical" evidence="1">
    <location>
        <begin position="116"/>
        <end position="143"/>
    </location>
</feature>
<feature type="transmembrane region" description="Helical" evidence="1">
    <location>
        <begin position="75"/>
        <end position="96"/>
    </location>
</feature>
<comment type="caution">
    <text evidence="2">The sequence shown here is derived from an EMBL/GenBank/DDBJ whole genome shotgun (WGS) entry which is preliminary data.</text>
</comment>
<feature type="transmembrane region" description="Helical" evidence="1">
    <location>
        <begin position="12"/>
        <end position="31"/>
    </location>
</feature>
<name>A0AAW2I7Z2_9NEOP</name>
<evidence type="ECO:0008006" key="3">
    <source>
        <dbReference type="Google" id="ProtNLM"/>
    </source>
</evidence>
<dbReference type="AlphaFoldDB" id="A0AAW2I7Z2"/>